<proteinExistence type="predicted"/>
<reference evidence="3 4" key="1">
    <citation type="submission" date="2024-04" db="EMBL/GenBank/DDBJ databases">
        <title>Tritrichomonas musculus Genome.</title>
        <authorList>
            <person name="Alves-Ferreira E."/>
            <person name="Grigg M."/>
            <person name="Lorenzi H."/>
            <person name="Galac M."/>
        </authorList>
    </citation>
    <scope>NUCLEOTIDE SEQUENCE [LARGE SCALE GENOMIC DNA]</scope>
    <source>
        <strain evidence="3 4">EAF2021</strain>
    </source>
</reference>
<accession>A0ABR2HKM9</accession>
<dbReference type="SUPFAM" id="SSF46689">
    <property type="entry name" value="Homeodomain-like"/>
    <property type="match status" value="1"/>
</dbReference>
<evidence type="ECO:0000259" key="2">
    <source>
        <dbReference type="PROSITE" id="PS51294"/>
    </source>
</evidence>
<dbReference type="Proteomes" id="UP001470230">
    <property type="component" value="Unassembled WGS sequence"/>
</dbReference>
<feature type="domain" description="Myb-like" evidence="1">
    <location>
        <begin position="96"/>
        <end position="149"/>
    </location>
</feature>
<dbReference type="SMART" id="SM00717">
    <property type="entry name" value="SANT"/>
    <property type="match status" value="1"/>
</dbReference>
<evidence type="ECO:0008006" key="5">
    <source>
        <dbReference type="Google" id="ProtNLM"/>
    </source>
</evidence>
<evidence type="ECO:0000313" key="4">
    <source>
        <dbReference type="Proteomes" id="UP001470230"/>
    </source>
</evidence>
<dbReference type="Gene3D" id="1.10.10.60">
    <property type="entry name" value="Homeodomain-like"/>
    <property type="match status" value="1"/>
</dbReference>
<name>A0ABR2HKM9_9EUKA</name>
<keyword evidence="4" id="KW-1185">Reference proteome</keyword>
<dbReference type="EMBL" id="JAPFFF010000027">
    <property type="protein sequence ID" value="KAK8848192.1"/>
    <property type="molecule type" value="Genomic_DNA"/>
</dbReference>
<evidence type="ECO:0000259" key="1">
    <source>
        <dbReference type="PROSITE" id="PS50090"/>
    </source>
</evidence>
<gene>
    <name evidence="3" type="ORF">M9Y10_019248</name>
</gene>
<comment type="caution">
    <text evidence="3">The sequence shown here is derived from an EMBL/GenBank/DDBJ whole genome shotgun (WGS) entry which is preliminary data.</text>
</comment>
<organism evidence="3 4">
    <name type="scientific">Tritrichomonas musculus</name>
    <dbReference type="NCBI Taxonomy" id="1915356"/>
    <lineage>
        <taxon>Eukaryota</taxon>
        <taxon>Metamonada</taxon>
        <taxon>Parabasalia</taxon>
        <taxon>Tritrichomonadida</taxon>
        <taxon>Tritrichomonadidae</taxon>
        <taxon>Tritrichomonas</taxon>
    </lineage>
</organism>
<protein>
    <recommendedName>
        <fullName evidence="5">Myb-like DNA-binding domain containing protein</fullName>
    </recommendedName>
</protein>
<sequence length="357" mass="41837">MLPFTLTDEEYRFVDQIVQSFPKGFRNIQRAHGEIIRQNGQFRKFGEWKNLNDAYIYKRDTQIMLSNNFNSDSQQKLIEISANTNQYLMKNVHPMYVPRNHSPWTQRDNDMLIDIIAKCGTQKPEWGMISLSIPGRNGQSILQHYKEMLARGEIQPLQDSPPNNPFGDMTRMTFLPEFYYTPYAIAERITYEEFSKKKKQIHTNEQKDTYTEEFKTVCRRRESQFQISHQNMIKDIEESGLPEPLFSDHWVRDFMKRNKLSIRHAHFRRRGTIDENEVKDFLTSLVSANNAYGWTMVFNMDETSVRVNNGNDKTIAPVGAEEIIIPGDKNEKECFTCIATCSKLRKYEPIMLGVGTK</sequence>
<dbReference type="PROSITE" id="PS51294">
    <property type="entry name" value="HTH_MYB"/>
    <property type="match status" value="1"/>
</dbReference>
<dbReference type="InterPro" id="IPR009057">
    <property type="entry name" value="Homeodomain-like_sf"/>
</dbReference>
<dbReference type="CDD" id="cd00167">
    <property type="entry name" value="SANT"/>
    <property type="match status" value="1"/>
</dbReference>
<dbReference type="InterPro" id="IPR001005">
    <property type="entry name" value="SANT/Myb"/>
</dbReference>
<evidence type="ECO:0000313" key="3">
    <source>
        <dbReference type="EMBL" id="KAK8848192.1"/>
    </source>
</evidence>
<dbReference type="InterPro" id="IPR017930">
    <property type="entry name" value="Myb_dom"/>
</dbReference>
<dbReference type="PROSITE" id="PS50090">
    <property type="entry name" value="MYB_LIKE"/>
    <property type="match status" value="1"/>
</dbReference>
<feature type="domain" description="HTH myb-type" evidence="2">
    <location>
        <begin position="99"/>
        <end position="153"/>
    </location>
</feature>